<accession>A0A9W6LBL7</accession>
<keyword evidence="1" id="KW-1133">Transmembrane helix</keyword>
<evidence type="ECO:0000256" key="1">
    <source>
        <dbReference type="SAM" id="Phobius"/>
    </source>
</evidence>
<keyword evidence="3" id="KW-1185">Reference proteome</keyword>
<comment type="caution">
    <text evidence="2">The sequence shown here is derived from an EMBL/GenBank/DDBJ whole genome shotgun (WGS) entry which is preliminary data.</text>
</comment>
<dbReference type="PROSITE" id="PS00409">
    <property type="entry name" value="PROKAR_NTER_METHYL"/>
    <property type="match status" value="1"/>
</dbReference>
<dbReference type="NCBIfam" id="TIGR02532">
    <property type="entry name" value="IV_pilin_GFxxxE"/>
    <property type="match status" value="1"/>
</dbReference>
<reference evidence="2" key="1">
    <citation type="submission" date="2022-12" db="EMBL/GenBank/DDBJ databases">
        <title>Reference genome sequencing for broad-spectrum identification of bacterial and archaeal isolates by mass spectrometry.</title>
        <authorList>
            <person name="Sekiguchi Y."/>
            <person name="Tourlousse D.M."/>
        </authorList>
    </citation>
    <scope>NUCLEOTIDE SEQUENCE</scope>
    <source>
        <strain evidence="2">H2</strain>
    </source>
</reference>
<dbReference type="InterPro" id="IPR012902">
    <property type="entry name" value="N_methyl_site"/>
</dbReference>
<dbReference type="Proteomes" id="UP001144352">
    <property type="component" value="Unassembled WGS sequence"/>
</dbReference>
<keyword evidence="1" id="KW-0812">Transmembrane</keyword>
<gene>
    <name evidence="2" type="primary">pilV-2</name>
    <name evidence="2" type="ORF">GHYDROH2_05660</name>
</gene>
<organism evidence="2 3">
    <name type="scientific">Geobacter hydrogenophilus</name>
    <dbReference type="NCBI Taxonomy" id="40983"/>
    <lineage>
        <taxon>Bacteria</taxon>
        <taxon>Pseudomonadati</taxon>
        <taxon>Thermodesulfobacteriota</taxon>
        <taxon>Desulfuromonadia</taxon>
        <taxon>Geobacterales</taxon>
        <taxon>Geobacteraceae</taxon>
        <taxon>Geobacter</taxon>
    </lineage>
</organism>
<feature type="transmembrane region" description="Helical" evidence="1">
    <location>
        <begin position="20"/>
        <end position="40"/>
    </location>
</feature>
<evidence type="ECO:0000313" key="2">
    <source>
        <dbReference type="EMBL" id="GLI37065.1"/>
    </source>
</evidence>
<protein>
    <submittedName>
        <fullName evidence="2">Pilus assembly protein PilV</fullName>
    </submittedName>
</protein>
<dbReference type="Pfam" id="PF07963">
    <property type="entry name" value="N_methyl"/>
    <property type="match status" value="1"/>
</dbReference>
<proteinExistence type="predicted"/>
<sequence>MPVTKSPSTDERGFTLLEVLVAVVIMAVGLLGMLQAVNVATEYNLRNQLRDEAVRVGENTMHEIRRLSFDNITGSSPITVTRSMRGFSKQFVVERNYSPPLGTTSDWRQIILSVRWDYRNASYVHRVITVKSR</sequence>
<evidence type="ECO:0000313" key="3">
    <source>
        <dbReference type="Proteomes" id="UP001144352"/>
    </source>
</evidence>
<keyword evidence="1" id="KW-0472">Membrane</keyword>
<dbReference type="RefSeq" id="WP_281874505.1">
    <property type="nucleotide sequence ID" value="NZ_BSDS01000001.1"/>
</dbReference>
<dbReference type="EMBL" id="BSDS01000001">
    <property type="protein sequence ID" value="GLI37065.1"/>
    <property type="molecule type" value="Genomic_DNA"/>
</dbReference>
<name>A0A9W6LBL7_9BACT</name>
<dbReference type="AlphaFoldDB" id="A0A9W6LBL7"/>